<dbReference type="Pfam" id="PF00078">
    <property type="entry name" value="RVT_1"/>
    <property type="match status" value="1"/>
</dbReference>
<dbReference type="InterPro" id="IPR003599">
    <property type="entry name" value="Ig_sub"/>
</dbReference>
<dbReference type="InterPro" id="IPR041373">
    <property type="entry name" value="RT_RNaseH"/>
</dbReference>
<dbReference type="GO" id="GO:0003676">
    <property type="term" value="F:nucleic acid binding"/>
    <property type="evidence" value="ECO:0007669"/>
    <property type="project" value="InterPro"/>
</dbReference>
<sequence length="1782" mass="200317">MLTIQESTHWDHLNTLIKGKCQQHITLQVENNDLTSDPNKEAKAFNLDFVNIAQKYIDEGLQGTPGLQKLRSFASKMKPFGELFNIPPLTSCFVKKQINSCLRLKPQVSTKFWFGFELRRKLLEKGQTLTLQTLQEIARNYEAVKRQTQSMSLSSVSVNRVDDRRTRRNSRDTTLSGGECYRCGRRSHFARDPLCPARGKECSKCSQVGHFANVCKTKVKEIPSRSRVQYMRVDDCKEEEDEYVFAVAGDAQGGKLTVNIGGIPVEMTIDSGASANVISQALWEQLKKQHIKCVSRRSTKKLYAYGAVTPLEVIVTFTTDLTLSSKSVSAEVSVIKGQGEPLLGRESTVELDVLKLQVPLNCVARVDHSELTTRFRDIFTGIGKLRNFQLKLHIDEHVQPVAQPLRRPPFSLKEKIEKKLDELLREDIIEQVEGPTPWVNPVVVVPKPNGDARLCVDMRCANKAIIRERHPIPTIDEVLEDMQEASVFSKLDLKWGYHQIELSEESRSITTFVTHKGLFRYKRLMFGITSAPEKYQQVIQQVLNGCSGTENISDNIIVYGSDTEEHDERLEKVLTRLRDKGLTLNEEKCVFHLPKLTFMGLVLSQQGVGPTEEKVKAVNEARKPKIVSEVKSFVGLVNFNARFIPDLATVAEPLRRLTKKGEPFIFGLEQQVAFADLKRRLAQADTLGYFDRTARRKIITDASPVALGAILLQEQKGENRVISYASRGLSDVERRYSQTEKEALGIVWACERFHVYLYGVDFELWTDHKPLEFIYSLCSRPSARIERWVLRLQPYSFSVKYLPGHMNIADALSRLTKIEQAQARNVAEEYIRFVAHTAAPQAMTTEEIEDASAVDEELEYVRQSVETGNWENSNCANYKPIRDELCLFGKIVLRGTRIVVPKKLRARVIELGHEGHQGMAKMKQRLRTKVWWPGIDKVAEAFCRTCHGCQVVGGPNHPEPLHMTELPQGPWQGIAIDFMGPLPSGDYVFAVTDYYSRYVEVSISKKNTADVAINSLEKMFATHGLPYTVTSDNGPHFAAESFRKFLKDNGIKHRKITPLWPQANGQIERQNRSLLKLMQIAQVEREDWKKAVLTYSVAYRNTPHPSTGVCPAELLFRRKLRTKLPELREVAKLDEEVRDRDRDKKSKMKEHADRARNAEENSLVVGDKVLLKQQRLNMWTTPFESQPYELIDKSGNSVLVESPEGTQYKRNTTHVKLYHEREKQLSGSFWEEQPVLQEMEAGDAPTDQRDEGRWEEDNLKLRMENSVPVKSPRPVRTRHAPKNNCEEELPKKPVGRLSANRLPTDAGELTWKEPLPIQTVPDDIITDHFSKRPVTLNEGNTNATIRWHFVLVYLTFHSLTISFEGQVIAGIKSSKQGPEPGFENQFGINWIVSQNLVTLTIFNSTTDVNGVFTCEVSTERGFGTFQFSSSVEVNIVAPPSNIVTPSDQNVKPPAELTLNCSANGKPKPTVTWTRVSDNSVVPIKPKLLITGGKDAGTYRCTADNGVGNPLHKDVKVNVLLPPKVTLPKRVLVGREQTATLICEVEGNPKPNISWSGCDQPNHLCDKQYLSVLKVQNPCTNYTCTGRNYLGSDSATTVLIIGGNRAYIRLSTCGECEDKDSIWETLENKELNQGLPGANPGCGLSWTCIGNICFNPLSEVFANTQSYIGAKEIHVRSGSLIFDVVLNFKSVVTEGDIISSIQTIIKDGKLGNLRVNVSFIIGNTPVEQPTTGVLKISPPESHGSTWLIIGVVLGSVALVALIVFIYCVCKKMLWTGTKAVATD</sequence>
<keyword evidence="4" id="KW-0540">Nuclease</keyword>
<dbReference type="Gene3D" id="3.30.420.10">
    <property type="entry name" value="Ribonuclease H-like superfamily/Ribonuclease H"/>
    <property type="match status" value="1"/>
</dbReference>
<evidence type="ECO:0000256" key="7">
    <source>
        <dbReference type="ARBA" id="ARBA00022918"/>
    </source>
</evidence>
<dbReference type="InterPro" id="IPR036179">
    <property type="entry name" value="Ig-like_dom_sf"/>
</dbReference>
<dbReference type="PROSITE" id="PS50994">
    <property type="entry name" value="INTEGRASE"/>
    <property type="match status" value="1"/>
</dbReference>
<reference evidence="13" key="1">
    <citation type="journal article" date="2023" name="G3 (Bethesda)">
        <title>Whole genome assembly and annotation of the endangered Caribbean coral Acropora cervicornis.</title>
        <authorList>
            <person name="Selwyn J.D."/>
            <person name="Vollmer S.V."/>
        </authorList>
    </citation>
    <scope>NUCLEOTIDE SEQUENCE</scope>
    <source>
        <strain evidence="13">K2</strain>
    </source>
</reference>
<dbReference type="InterPro" id="IPR041588">
    <property type="entry name" value="Integrase_H2C2"/>
</dbReference>
<dbReference type="FunFam" id="3.30.420.10:FF:000063">
    <property type="entry name" value="Retrovirus-related Pol polyprotein from transposon 297-like Protein"/>
    <property type="match status" value="1"/>
</dbReference>
<evidence type="ECO:0000256" key="2">
    <source>
        <dbReference type="ARBA" id="ARBA00022679"/>
    </source>
</evidence>
<dbReference type="InterPro" id="IPR001584">
    <property type="entry name" value="Integrase_cat-core"/>
</dbReference>
<dbReference type="InterPro" id="IPR013783">
    <property type="entry name" value="Ig-like_fold"/>
</dbReference>
<evidence type="ECO:0000256" key="3">
    <source>
        <dbReference type="ARBA" id="ARBA00022695"/>
    </source>
</evidence>
<dbReference type="Gene3D" id="2.60.40.10">
    <property type="entry name" value="Immunoglobulins"/>
    <property type="match status" value="2"/>
</dbReference>
<dbReference type="Gene3D" id="3.10.20.370">
    <property type="match status" value="1"/>
</dbReference>
<dbReference type="FunFam" id="3.10.10.10:FF:000003">
    <property type="entry name" value="Retrovirus-related Pol polyprotein from transposon 297-like Protein"/>
    <property type="match status" value="1"/>
</dbReference>
<evidence type="ECO:0000256" key="5">
    <source>
        <dbReference type="ARBA" id="ARBA00022759"/>
    </source>
</evidence>
<dbReference type="Proteomes" id="UP001249851">
    <property type="component" value="Unassembled WGS sequence"/>
</dbReference>
<organism evidence="13 14">
    <name type="scientific">Acropora cervicornis</name>
    <name type="common">Staghorn coral</name>
    <dbReference type="NCBI Taxonomy" id="6130"/>
    <lineage>
        <taxon>Eukaryota</taxon>
        <taxon>Metazoa</taxon>
        <taxon>Cnidaria</taxon>
        <taxon>Anthozoa</taxon>
        <taxon>Hexacorallia</taxon>
        <taxon>Scleractinia</taxon>
        <taxon>Astrocoeniina</taxon>
        <taxon>Acroporidae</taxon>
        <taxon>Acropora</taxon>
    </lineage>
</organism>
<feature type="domain" description="Ig-like" evidence="10">
    <location>
        <begin position="1521"/>
        <end position="1601"/>
    </location>
</feature>
<feature type="compositionally biased region" description="Basic and acidic residues" evidence="8">
    <location>
        <begin position="1136"/>
        <end position="1159"/>
    </location>
</feature>
<dbReference type="InterPro" id="IPR036397">
    <property type="entry name" value="RNaseH_sf"/>
</dbReference>
<dbReference type="FunFam" id="1.10.340.70:FF:000003">
    <property type="entry name" value="Protein CBG25708"/>
    <property type="match status" value="1"/>
</dbReference>
<dbReference type="InterPro" id="IPR001878">
    <property type="entry name" value="Znf_CCHC"/>
</dbReference>
<dbReference type="SUPFAM" id="SSF53098">
    <property type="entry name" value="Ribonuclease H-like"/>
    <property type="match status" value="1"/>
</dbReference>
<keyword evidence="9" id="KW-0812">Transmembrane</keyword>
<accession>A0AAD9QAU6</accession>
<dbReference type="Pfam" id="PF17921">
    <property type="entry name" value="Integrase_H2C2"/>
    <property type="match status" value="1"/>
</dbReference>
<evidence type="ECO:0000313" key="14">
    <source>
        <dbReference type="Proteomes" id="UP001249851"/>
    </source>
</evidence>
<keyword evidence="7" id="KW-0695">RNA-directed DNA polymerase</keyword>
<proteinExistence type="predicted"/>
<dbReference type="PROSITE" id="PS00141">
    <property type="entry name" value="ASP_PROTEASE"/>
    <property type="match status" value="1"/>
</dbReference>
<evidence type="ECO:0000256" key="4">
    <source>
        <dbReference type="ARBA" id="ARBA00022722"/>
    </source>
</evidence>
<feature type="domain" description="Integrase catalytic" evidence="12">
    <location>
        <begin position="966"/>
        <end position="1119"/>
    </location>
</feature>
<feature type="transmembrane region" description="Helical" evidence="9">
    <location>
        <begin position="1745"/>
        <end position="1768"/>
    </location>
</feature>
<dbReference type="InterPro" id="IPR001969">
    <property type="entry name" value="Aspartic_peptidase_AS"/>
</dbReference>
<protein>
    <recommendedName>
        <fullName evidence="1">RNA-directed DNA polymerase</fullName>
        <ecNumber evidence="1">2.7.7.49</ecNumber>
    </recommendedName>
</protein>
<dbReference type="GO" id="GO:0006508">
    <property type="term" value="P:proteolysis"/>
    <property type="evidence" value="ECO:0007669"/>
    <property type="project" value="InterPro"/>
</dbReference>
<dbReference type="SUPFAM" id="SSF56672">
    <property type="entry name" value="DNA/RNA polymerases"/>
    <property type="match status" value="1"/>
</dbReference>
<dbReference type="SUPFAM" id="SSF48726">
    <property type="entry name" value="Immunoglobulin"/>
    <property type="match status" value="3"/>
</dbReference>
<dbReference type="Pfam" id="PF17917">
    <property type="entry name" value="RT_RNaseH"/>
    <property type="match status" value="1"/>
</dbReference>
<keyword evidence="2" id="KW-0808">Transferase</keyword>
<feature type="region of interest" description="Disordered" evidence="8">
    <location>
        <begin position="155"/>
        <end position="174"/>
    </location>
</feature>
<feature type="domain" description="Ig-like" evidence="10">
    <location>
        <begin position="1439"/>
        <end position="1517"/>
    </location>
</feature>
<dbReference type="InterPro" id="IPR021109">
    <property type="entry name" value="Peptidase_aspartic_dom_sf"/>
</dbReference>
<feature type="compositionally biased region" description="Basic and acidic residues" evidence="8">
    <location>
        <begin position="160"/>
        <end position="171"/>
    </location>
</feature>
<dbReference type="Pfam" id="PF00665">
    <property type="entry name" value="rve"/>
    <property type="match status" value="1"/>
</dbReference>
<dbReference type="InterPro" id="IPR043502">
    <property type="entry name" value="DNA/RNA_pol_sf"/>
</dbReference>
<name>A0AAD9QAU6_ACRCE</name>
<dbReference type="CDD" id="cd01647">
    <property type="entry name" value="RT_LTR"/>
    <property type="match status" value="1"/>
</dbReference>
<keyword evidence="9" id="KW-0472">Membrane</keyword>
<dbReference type="InterPro" id="IPR012337">
    <property type="entry name" value="RNaseH-like_sf"/>
</dbReference>
<dbReference type="SMART" id="SM00408">
    <property type="entry name" value="IGc2"/>
    <property type="match status" value="2"/>
</dbReference>
<dbReference type="SMART" id="SM00409">
    <property type="entry name" value="IG"/>
    <property type="match status" value="3"/>
</dbReference>
<dbReference type="InterPro" id="IPR003598">
    <property type="entry name" value="Ig_sub2"/>
</dbReference>
<dbReference type="PROSITE" id="PS50878">
    <property type="entry name" value="RT_POL"/>
    <property type="match status" value="1"/>
</dbReference>
<dbReference type="Pfam" id="PF13927">
    <property type="entry name" value="Ig_3"/>
    <property type="match status" value="2"/>
</dbReference>
<dbReference type="GO" id="GO:0004190">
    <property type="term" value="F:aspartic-type endopeptidase activity"/>
    <property type="evidence" value="ECO:0007669"/>
    <property type="project" value="InterPro"/>
</dbReference>
<dbReference type="GO" id="GO:0008270">
    <property type="term" value="F:zinc ion binding"/>
    <property type="evidence" value="ECO:0007669"/>
    <property type="project" value="InterPro"/>
</dbReference>
<keyword evidence="9" id="KW-1133">Transmembrane helix</keyword>
<dbReference type="CDD" id="cd00303">
    <property type="entry name" value="retropepsin_like"/>
    <property type="match status" value="1"/>
</dbReference>
<dbReference type="Gene3D" id="4.10.60.10">
    <property type="entry name" value="Zinc finger, CCHC-type"/>
    <property type="match status" value="1"/>
</dbReference>
<dbReference type="PROSITE" id="PS50835">
    <property type="entry name" value="IG_LIKE"/>
    <property type="match status" value="2"/>
</dbReference>
<dbReference type="PANTHER" id="PTHR37984:SF11">
    <property type="entry name" value="INTEGRASE CATALYTIC DOMAIN-CONTAINING PROTEIN"/>
    <property type="match status" value="1"/>
</dbReference>
<dbReference type="PANTHER" id="PTHR37984">
    <property type="entry name" value="PROTEIN CBG26694"/>
    <property type="match status" value="1"/>
</dbReference>
<evidence type="ECO:0000259" key="12">
    <source>
        <dbReference type="PROSITE" id="PS50994"/>
    </source>
</evidence>
<dbReference type="SUPFAM" id="SSF57756">
    <property type="entry name" value="Retrovirus zinc finger-like domains"/>
    <property type="match status" value="1"/>
</dbReference>
<dbReference type="SUPFAM" id="SSF50630">
    <property type="entry name" value="Acid proteases"/>
    <property type="match status" value="1"/>
</dbReference>
<evidence type="ECO:0000256" key="9">
    <source>
        <dbReference type="SAM" id="Phobius"/>
    </source>
</evidence>
<keyword evidence="14" id="KW-1185">Reference proteome</keyword>
<dbReference type="InterPro" id="IPR036875">
    <property type="entry name" value="Znf_CCHC_sf"/>
</dbReference>
<dbReference type="CDD" id="cd09274">
    <property type="entry name" value="RNase_HI_RT_Ty3"/>
    <property type="match status" value="1"/>
</dbReference>
<dbReference type="EC" id="2.7.7.49" evidence="1"/>
<keyword evidence="5" id="KW-0255">Endonuclease</keyword>
<gene>
    <name evidence="13" type="ORF">P5673_020185</name>
</gene>
<dbReference type="GO" id="GO:0015074">
    <property type="term" value="P:DNA integration"/>
    <property type="evidence" value="ECO:0007669"/>
    <property type="project" value="InterPro"/>
</dbReference>
<dbReference type="InterPro" id="IPR007110">
    <property type="entry name" value="Ig-like_dom"/>
</dbReference>
<dbReference type="EMBL" id="JARQWQ010000049">
    <property type="protein sequence ID" value="KAK2557455.1"/>
    <property type="molecule type" value="Genomic_DNA"/>
</dbReference>
<evidence type="ECO:0000256" key="6">
    <source>
        <dbReference type="ARBA" id="ARBA00022801"/>
    </source>
</evidence>
<dbReference type="GO" id="GO:0004519">
    <property type="term" value="F:endonuclease activity"/>
    <property type="evidence" value="ECO:0007669"/>
    <property type="project" value="UniProtKB-KW"/>
</dbReference>
<keyword evidence="3" id="KW-0548">Nucleotidyltransferase</keyword>
<comment type="caution">
    <text evidence="13">The sequence shown here is derived from an EMBL/GenBank/DDBJ whole genome shotgun (WGS) entry which is preliminary data.</text>
</comment>
<evidence type="ECO:0000259" key="10">
    <source>
        <dbReference type="PROSITE" id="PS50835"/>
    </source>
</evidence>
<feature type="region of interest" description="Disordered" evidence="8">
    <location>
        <begin position="1268"/>
        <end position="1290"/>
    </location>
</feature>
<dbReference type="InterPro" id="IPR050951">
    <property type="entry name" value="Retrovirus_Pol_polyprotein"/>
</dbReference>
<evidence type="ECO:0000256" key="1">
    <source>
        <dbReference type="ARBA" id="ARBA00012493"/>
    </source>
</evidence>
<feature type="domain" description="Reverse transcriptase" evidence="11">
    <location>
        <begin position="426"/>
        <end position="603"/>
    </location>
</feature>
<dbReference type="SMART" id="SM00343">
    <property type="entry name" value="ZnF_C2HC"/>
    <property type="match status" value="2"/>
</dbReference>
<keyword evidence="6" id="KW-0378">Hydrolase</keyword>
<reference evidence="13" key="2">
    <citation type="journal article" date="2023" name="Science">
        <title>Genomic signatures of disease resistance in endangered staghorn corals.</title>
        <authorList>
            <person name="Vollmer S.V."/>
            <person name="Selwyn J.D."/>
            <person name="Despard B.A."/>
            <person name="Roesel C.L."/>
        </authorList>
    </citation>
    <scope>NUCLEOTIDE SEQUENCE</scope>
    <source>
        <strain evidence="13">K2</strain>
    </source>
</reference>
<dbReference type="Gene3D" id="3.10.10.10">
    <property type="entry name" value="HIV Type 1 Reverse Transcriptase, subunit A, domain 1"/>
    <property type="match status" value="1"/>
</dbReference>
<evidence type="ECO:0000259" key="11">
    <source>
        <dbReference type="PROSITE" id="PS50878"/>
    </source>
</evidence>
<evidence type="ECO:0000313" key="13">
    <source>
        <dbReference type="EMBL" id="KAK2557455.1"/>
    </source>
</evidence>
<dbReference type="GO" id="GO:0003964">
    <property type="term" value="F:RNA-directed DNA polymerase activity"/>
    <property type="evidence" value="ECO:0007669"/>
    <property type="project" value="UniProtKB-KW"/>
</dbReference>
<dbReference type="Gene3D" id="2.40.70.10">
    <property type="entry name" value="Acid Proteases"/>
    <property type="match status" value="1"/>
</dbReference>
<dbReference type="FunFam" id="3.30.70.270:FF:000063">
    <property type="entry name" value="Zinc knuckle domaincontaining protein"/>
    <property type="match status" value="1"/>
</dbReference>
<dbReference type="Gene3D" id="1.10.340.70">
    <property type="match status" value="1"/>
</dbReference>
<dbReference type="Gene3D" id="3.30.70.270">
    <property type="match status" value="2"/>
</dbReference>
<feature type="region of interest" description="Disordered" evidence="8">
    <location>
        <begin position="1136"/>
        <end position="1160"/>
    </location>
</feature>
<evidence type="ECO:0000256" key="8">
    <source>
        <dbReference type="SAM" id="MobiDB-lite"/>
    </source>
</evidence>
<dbReference type="FunFam" id="3.10.20.370:FF:000001">
    <property type="entry name" value="Retrovirus-related Pol polyprotein from transposon 17.6-like protein"/>
    <property type="match status" value="1"/>
</dbReference>
<dbReference type="InterPro" id="IPR000477">
    <property type="entry name" value="RT_dom"/>
</dbReference>
<dbReference type="InterPro" id="IPR043128">
    <property type="entry name" value="Rev_trsase/Diguanyl_cyclase"/>
</dbReference>